<keyword evidence="3" id="KW-1185">Reference proteome</keyword>
<sequence length="63" mass="6265">MGSSMGYYTANSIPAGGVYQTVGAMQGISGGIYGTPQGPTAATAHTATVSYRAPTPPQTPSTQ</sequence>
<reference evidence="2 3" key="1">
    <citation type="submission" date="2023-11" db="EMBL/GenBank/DDBJ databases">
        <title>Halocaridina rubra genome assembly.</title>
        <authorList>
            <person name="Smith C."/>
        </authorList>
    </citation>
    <scope>NUCLEOTIDE SEQUENCE [LARGE SCALE GENOMIC DNA]</scope>
    <source>
        <strain evidence="2">EP-1</strain>
        <tissue evidence="2">Whole</tissue>
    </source>
</reference>
<dbReference type="AlphaFoldDB" id="A0AAN8WXU8"/>
<organism evidence="2 3">
    <name type="scientific">Halocaridina rubra</name>
    <name type="common">Hawaiian red shrimp</name>
    <dbReference type="NCBI Taxonomy" id="373956"/>
    <lineage>
        <taxon>Eukaryota</taxon>
        <taxon>Metazoa</taxon>
        <taxon>Ecdysozoa</taxon>
        <taxon>Arthropoda</taxon>
        <taxon>Crustacea</taxon>
        <taxon>Multicrustacea</taxon>
        <taxon>Malacostraca</taxon>
        <taxon>Eumalacostraca</taxon>
        <taxon>Eucarida</taxon>
        <taxon>Decapoda</taxon>
        <taxon>Pleocyemata</taxon>
        <taxon>Caridea</taxon>
        <taxon>Atyoidea</taxon>
        <taxon>Atyidae</taxon>
        <taxon>Halocaridina</taxon>
    </lineage>
</organism>
<feature type="non-terminal residue" evidence="2">
    <location>
        <position position="63"/>
    </location>
</feature>
<evidence type="ECO:0000313" key="3">
    <source>
        <dbReference type="Proteomes" id="UP001381693"/>
    </source>
</evidence>
<feature type="region of interest" description="Disordered" evidence="1">
    <location>
        <begin position="39"/>
        <end position="63"/>
    </location>
</feature>
<feature type="compositionally biased region" description="Pro residues" evidence="1">
    <location>
        <begin position="54"/>
        <end position="63"/>
    </location>
</feature>
<proteinExistence type="predicted"/>
<dbReference type="Proteomes" id="UP001381693">
    <property type="component" value="Unassembled WGS sequence"/>
</dbReference>
<feature type="compositionally biased region" description="Polar residues" evidence="1">
    <location>
        <begin position="39"/>
        <end position="49"/>
    </location>
</feature>
<evidence type="ECO:0000313" key="2">
    <source>
        <dbReference type="EMBL" id="KAK7072947.1"/>
    </source>
</evidence>
<protein>
    <submittedName>
        <fullName evidence="2">Uncharacterized protein</fullName>
    </submittedName>
</protein>
<dbReference type="EMBL" id="JAXCGZ010013292">
    <property type="protein sequence ID" value="KAK7072947.1"/>
    <property type="molecule type" value="Genomic_DNA"/>
</dbReference>
<accession>A0AAN8WXU8</accession>
<name>A0AAN8WXU8_HALRR</name>
<evidence type="ECO:0000256" key="1">
    <source>
        <dbReference type="SAM" id="MobiDB-lite"/>
    </source>
</evidence>
<comment type="caution">
    <text evidence="2">The sequence shown here is derived from an EMBL/GenBank/DDBJ whole genome shotgun (WGS) entry which is preliminary data.</text>
</comment>
<gene>
    <name evidence="2" type="ORF">SK128_006994</name>
</gene>